<dbReference type="InterPro" id="IPR013423">
    <property type="entry name" value="CHP02594"/>
</dbReference>
<dbReference type="EMBL" id="BBJU01000015">
    <property type="protein sequence ID" value="GAK71196.1"/>
    <property type="molecule type" value="Genomic_DNA"/>
</dbReference>
<dbReference type="eggNOG" id="COG0791">
    <property type="taxonomic scope" value="Bacteria"/>
</dbReference>
<evidence type="ECO:0000313" key="2">
    <source>
        <dbReference type="EMBL" id="GAK71196.1"/>
    </source>
</evidence>
<dbReference type="AlphaFoldDB" id="A0A081CX00"/>
<protein>
    <recommendedName>
        <fullName evidence="4">Peptidase C51 domain-containing protein</fullName>
    </recommendedName>
</protein>
<name>A0A081CX00_9HYPH</name>
<dbReference type="Gene3D" id="3.90.1720.10">
    <property type="entry name" value="endopeptidase domain like (from Nostoc punctiforme)"/>
    <property type="match status" value="1"/>
</dbReference>
<feature type="transmembrane region" description="Helical" evidence="1">
    <location>
        <begin position="23"/>
        <end position="45"/>
    </location>
</feature>
<comment type="caution">
    <text evidence="2">The sequence shown here is derived from an EMBL/GenBank/DDBJ whole genome shotgun (WGS) entry which is preliminary data.</text>
</comment>
<keyword evidence="1" id="KW-0472">Membrane</keyword>
<sequence>MHTGLPTGLGEVRVFPKGENLKVTAFVLAAAICTAFTASASAGMLNQAEQYAGLHEGKNTKTLSALMGVNPRKTPWCGHFLSAIAEKSGRQPPKSSGFAKSWTSFGYAVPTTNAKPGDVVVVRTGRSYHAGILKSLSKGTAQILGGNQSGRVQVSNFSRKSIVSVRR</sequence>
<evidence type="ECO:0000313" key="3">
    <source>
        <dbReference type="Proteomes" id="UP000028701"/>
    </source>
</evidence>
<keyword evidence="1" id="KW-1133">Transmembrane helix</keyword>
<evidence type="ECO:0000256" key="1">
    <source>
        <dbReference type="SAM" id="Phobius"/>
    </source>
</evidence>
<dbReference type="NCBIfam" id="TIGR02594">
    <property type="entry name" value="TIGR02594 family protein"/>
    <property type="match status" value="1"/>
</dbReference>
<dbReference type="Proteomes" id="UP000028701">
    <property type="component" value="Unassembled WGS sequence"/>
</dbReference>
<gene>
    <name evidence="2" type="ORF">RRU01S_15_01210</name>
</gene>
<evidence type="ECO:0008006" key="4">
    <source>
        <dbReference type="Google" id="ProtNLM"/>
    </source>
</evidence>
<reference evidence="2 3" key="1">
    <citation type="submission" date="2014-08" db="EMBL/GenBank/DDBJ databases">
        <title>Whole genome shotgun sequence of Rhizobium rubi NBRC 13261.</title>
        <authorList>
            <person name="Katano-Makiyama Y."/>
            <person name="Hosoyama A."/>
            <person name="Hashimoto M."/>
            <person name="Hosoyama Y."/>
            <person name="Noguchi M."/>
            <person name="Tsuchikane K."/>
            <person name="Uohara A."/>
            <person name="Ohji S."/>
            <person name="Ichikawa N."/>
            <person name="Kimura A."/>
            <person name="Yamazoe A."/>
            <person name="Fujita N."/>
        </authorList>
    </citation>
    <scope>NUCLEOTIDE SEQUENCE [LARGE SCALE GENOMIC DNA]</scope>
    <source>
        <strain evidence="2 3">NBRC 13261</strain>
    </source>
</reference>
<organism evidence="2 3">
    <name type="scientific">Agrobacterium rubi TR3 = NBRC 13261</name>
    <dbReference type="NCBI Taxonomy" id="1368415"/>
    <lineage>
        <taxon>Bacteria</taxon>
        <taxon>Pseudomonadati</taxon>
        <taxon>Pseudomonadota</taxon>
        <taxon>Alphaproteobacteria</taxon>
        <taxon>Hyphomicrobiales</taxon>
        <taxon>Rhizobiaceae</taxon>
        <taxon>Rhizobium/Agrobacterium group</taxon>
        <taxon>Agrobacterium</taxon>
    </lineage>
</organism>
<accession>A0A081CX00</accession>
<proteinExistence type="predicted"/>
<keyword evidence="1" id="KW-0812">Transmembrane</keyword>